<comment type="subcellular location">
    <subcellularLocation>
        <location evidence="1">Peroxisome</location>
    </subcellularLocation>
</comment>
<organism evidence="9 10">
    <name type="scientific">Genlisea aurea</name>
    <dbReference type="NCBI Taxonomy" id="192259"/>
    <lineage>
        <taxon>Eukaryota</taxon>
        <taxon>Viridiplantae</taxon>
        <taxon>Streptophyta</taxon>
        <taxon>Embryophyta</taxon>
        <taxon>Tracheophyta</taxon>
        <taxon>Spermatophyta</taxon>
        <taxon>Magnoliopsida</taxon>
        <taxon>eudicotyledons</taxon>
        <taxon>Gunneridae</taxon>
        <taxon>Pentapetalae</taxon>
        <taxon>asterids</taxon>
        <taxon>lamiids</taxon>
        <taxon>Lamiales</taxon>
        <taxon>Lentibulariaceae</taxon>
        <taxon>Genlisea</taxon>
    </lineage>
</organism>
<dbReference type="FunFam" id="3.10.129.10:FF:000048">
    <property type="entry name" value="14-dihydroxy-2-naphthoyl-CoA thioesterase 1"/>
    <property type="match status" value="1"/>
</dbReference>
<feature type="domain" description="Thioesterase" evidence="8">
    <location>
        <begin position="42"/>
        <end position="114"/>
    </location>
</feature>
<name>S8EGX1_9LAMI</name>
<dbReference type="Proteomes" id="UP000015453">
    <property type="component" value="Unassembled WGS sequence"/>
</dbReference>
<evidence type="ECO:0000256" key="5">
    <source>
        <dbReference type="ARBA" id="ARBA00060586"/>
    </source>
</evidence>
<gene>
    <name evidence="9" type="ORF">M569_02852</name>
</gene>
<dbReference type="PANTHER" id="PTHR43240:SF5">
    <property type="entry name" value="1,4-DIHYDROXY-2-NAPHTHOYL-COA THIOESTERASE 1"/>
    <property type="match status" value="1"/>
</dbReference>
<comment type="caution">
    <text evidence="9">The sequence shown here is derived from an EMBL/GenBank/DDBJ whole genome shotgun (WGS) entry which is preliminary data.</text>
</comment>
<comment type="pathway">
    <text evidence="4">Cofactor biosynthesis; phylloquinone biosynthesis.</text>
</comment>
<dbReference type="AlphaFoldDB" id="S8EGX1"/>
<evidence type="ECO:0000256" key="2">
    <source>
        <dbReference type="ARBA" id="ARBA00022801"/>
    </source>
</evidence>
<dbReference type="EMBL" id="AUSU01001066">
    <property type="protein sequence ID" value="EPS71907.1"/>
    <property type="molecule type" value="Genomic_DNA"/>
</dbReference>
<keyword evidence="2" id="KW-0378">Hydrolase</keyword>
<dbReference type="SUPFAM" id="SSF54637">
    <property type="entry name" value="Thioesterase/thiol ester dehydrase-isomerase"/>
    <property type="match status" value="1"/>
</dbReference>
<dbReference type="OrthoDB" id="46529at2759"/>
<comment type="pathway">
    <text evidence="5">Quinol/quinone metabolism; 1,4-dihydroxy-2-naphthoate biosynthesis; 1,4-dihydroxy-2-naphthoate from chorismate: step 7/7.</text>
</comment>
<dbReference type="InterPro" id="IPR003736">
    <property type="entry name" value="PAAI_dom"/>
</dbReference>
<evidence type="ECO:0000256" key="3">
    <source>
        <dbReference type="ARBA" id="ARBA00023140"/>
    </source>
</evidence>
<keyword evidence="10" id="KW-1185">Reference proteome</keyword>
<dbReference type="GO" id="GO:0042372">
    <property type="term" value="P:phylloquinone biosynthetic process"/>
    <property type="evidence" value="ECO:0007669"/>
    <property type="project" value="TreeGrafter"/>
</dbReference>
<reference evidence="9 10" key="1">
    <citation type="journal article" date="2013" name="BMC Genomics">
        <title>The miniature genome of a carnivorous plant Genlisea aurea contains a low number of genes and short non-coding sequences.</title>
        <authorList>
            <person name="Leushkin E.V."/>
            <person name="Sutormin R.A."/>
            <person name="Nabieva E.R."/>
            <person name="Penin A.A."/>
            <person name="Kondrashov A.S."/>
            <person name="Logacheva M.D."/>
        </authorList>
    </citation>
    <scope>NUCLEOTIDE SEQUENCE [LARGE SCALE GENOMIC DNA]</scope>
</reference>
<evidence type="ECO:0000256" key="1">
    <source>
        <dbReference type="ARBA" id="ARBA00004275"/>
    </source>
</evidence>
<keyword evidence="3" id="KW-0576">Peroxisome</keyword>
<accession>S8EGX1</accession>
<comment type="similarity">
    <text evidence="6">Belongs to the 4-hydroxybenzoyl-CoA thioesterase family. DHNA-CoA hydrolase subfamily.</text>
</comment>
<evidence type="ECO:0000256" key="6">
    <source>
        <dbReference type="ARBA" id="ARBA00061187"/>
    </source>
</evidence>
<evidence type="ECO:0000313" key="10">
    <source>
        <dbReference type="Proteomes" id="UP000015453"/>
    </source>
</evidence>
<evidence type="ECO:0000256" key="4">
    <source>
        <dbReference type="ARBA" id="ARBA00060572"/>
    </source>
</evidence>
<dbReference type="NCBIfam" id="TIGR00369">
    <property type="entry name" value="unchar_dom_1"/>
    <property type="match status" value="1"/>
</dbReference>
<dbReference type="GO" id="GO:0061522">
    <property type="term" value="F:1,4-dihydroxy-2-naphthoyl-CoA thioesterase activity"/>
    <property type="evidence" value="ECO:0007669"/>
    <property type="project" value="TreeGrafter"/>
</dbReference>
<dbReference type="GO" id="GO:0005777">
    <property type="term" value="C:peroxisome"/>
    <property type="evidence" value="ECO:0007669"/>
    <property type="project" value="UniProtKB-SubCell"/>
</dbReference>
<evidence type="ECO:0000313" key="9">
    <source>
        <dbReference type="EMBL" id="EPS71907.1"/>
    </source>
</evidence>
<feature type="non-terminal residue" evidence="9">
    <location>
        <position position="1"/>
    </location>
</feature>
<dbReference type="PANTHER" id="PTHR43240">
    <property type="entry name" value="1,4-DIHYDROXY-2-NAPHTHOYL-COA THIOESTERASE 1"/>
    <property type="match status" value="1"/>
</dbReference>
<proteinExistence type="inferred from homology"/>
<dbReference type="InterPro" id="IPR006683">
    <property type="entry name" value="Thioestr_dom"/>
</dbReference>
<dbReference type="CDD" id="cd03443">
    <property type="entry name" value="PaaI_thioesterase"/>
    <property type="match status" value="1"/>
</dbReference>
<dbReference type="Gene3D" id="3.10.129.10">
    <property type="entry name" value="Hotdog Thioesterase"/>
    <property type="match status" value="1"/>
</dbReference>
<evidence type="ECO:0000256" key="7">
    <source>
        <dbReference type="ARBA" id="ARBA00066058"/>
    </source>
</evidence>
<dbReference type="InterPro" id="IPR029069">
    <property type="entry name" value="HotDog_dom_sf"/>
</dbReference>
<dbReference type="Pfam" id="PF03061">
    <property type="entry name" value="4HBT"/>
    <property type="match status" value="1"/>
</dbReference>
<evidence type="ECO:0000259" key="8">
    <source>
        <dbReference type="Pfam" id="PF03061"/>
    </source>
</evidence>
<protein>
    <recommendedName>
        <fullName evidence="8">Thioesterase domain-containing protein</fullName>
    </recommendedName>
</protein>
<comment type="subunit">
    <text evidence="7">Homotetramers.</text>
</comment>
<sequence>SSSDMEKLDAPLSLFGFEIDEISAHKVSGHLLITPTCCQPFHVLHGGVSALISESLASLGACVASGFNRVAGVQLSINHHKPAKAGDFIVAEATPITIGRSIQVWEVYIAKLDQGNRTLVASSRLTLYCSIPLPESAADFVQLVKKHSKL</sequence>